<keyword evidence="1 4" id="KW-0479">Metal-binding</keyword>
<evidence type="ECO:0000256" key="1">
    <source>
        <dbReference type="ARBA" id="ARBA00022723"/>
    </source>
</evidence>
<keyword evidence="3" id="KW-0560">Oxidoreductase</keyword>
<sequence length="338" mass="35524">MRGVTFKGNREAEIQEFPDPHAGPGDAVLRVKASGLCGTDLHRYRGAAPTVMITGHEPCGVIEELGPGAPPGLKLGDRVMCHHYAGCGVCEICAMGYEQLCPSGRITFGGGTGHGANADYILVPSRTLVHLPEELSFEEGAAISCGTGTAWNGLRKMDVSGRDTVAVFGQGPVGLSGTLSAKAMGARVIATDVVPERLQLALDMGADHVVNSADVDAAQAIRDLTGGAGASASLETSGNPQARSQALQCLRPFGRCCYVGIGGPAEIDFNRDIIFKVVSIYGSWTFSKSELIEIARFFVETGAPLAKLITHRYSLDQAIEAFQTFDGATTGKCVFVFD</sequence>
<dbReference type="InterPro" id="IPR011032">
    <property type="entry name" value="GroES-like_sf"/>
</dbReference>
<name>A0AA35RG14_GEOBA</name>
<dbReference type="PROSITE" id="PS00059">
    <property type="entry name" value="ADH_ZINC"/>
    <property type="match status" value="1"/>
</dbReference>
<dbReference type="InterPro" id="IPR050129">
    <property type="entry name" value="Zn_alcohol_dh"/>
</dbReference>
<dbReference type="GO" id="GO:0016491">
    <property type="term" value="F:oxidoreductase activity"/>
    <property type="evidence" value="ECO:0007669"/>
    <property type="project" value="UniProtKB-KW"/>
</dbReference>
<comment type="cofactor">
    <cofactor evidence="4">
        <name>Zn(2+)</name>
        <dbReference type="ChEBI" id="CHEBI:29105"/>
    </cofactor>
</comment>
<dbReference type="SMART" id="SM00829">
    <property type="entry name" value="PKS_ER"/>
    <property type="match status" value="1"/>
</dbReference>
<dbReference type="InterPro" id="IPR036291">
    <property type="entry name" value="NAD(P)-bd_dom_sf"/>
</dbReference>
<protein>
    <submittedName>
        <fullName evidence="6">Uncharacterized zinc-type alcohol dehydrogenase-like protein YphC</fullName>
    </submittedName>
</protein>
<comment type="similarity">
    <text evidence="4">Belongs to the zinc-containing alcohol dehydrogenase family.</text>
</comment>
<dbReference type="Pfam" id="PF00107">
    <property type="entry name" value="ADH_zinc_N"/>
    <property type="match status" value="1"/>
</dbReference>
<dbReference type="InterPro" id="IPR013149">
    <property type="entry name" value="ADH-like_C"/>
</dbReference>
<evidence type="ECO:0000256" key="2">
    <source>
        <dbReference type="ARBA" id="ARBA00022833"/>
    </source>
</evidence>
<keyword evidence="2 4" id="KW-0862">Zinc</keyword>
<evidence type="ECO:0000313" key="7">
    <source>
        <dbReference type="Proteomes" id="UP001174909"/>
    </source>
</evidence>
<proteinExistence type="inferred from homology"/>
<organism evidence="6 7">
    <name type="scientific">Geodia barretti</name>
    <name type="common">Barrett's horny sponge</name>
    <dbReference type="NCBI Taxonomy" id="519541"/>
    <lineage>
        <taxon>Eukaryota</taxon>
        <taxon>Metazoa</taxon>
        <taxon>Porifera</taxon>
        <taxon>Demospongiae</taxon>
        <taxon>Heteroscleromorpha</taxon>
        <taxon>Tetractinellida</taxon>
        <taxon>Astrophorina</taxon>
        <taxon>Geodiidae</taxon>
        <taxon>Geodia</taxon>
    </lineage>
</organism>
<dbReference type="SUPFAM" id="SSF50129">
    <property type="entry name" value="GroES-like"/>
    <property type="match status" value="1"/>
</dbReference>
<dbReference type="CDD" id="cd08239">
    <property type="entry name" value="THR_DH_like"/>
    <property type="match status" value="1"/>
</dbReference>
<evidence type="ECO:0000313" key="6">
    <source>
        <dbReference type="EMBL" id="CAI8010312.1"/>
    </source>
</evidence>
<dbReference type="PANTHER" id="PTHR43401:SF2">
    <property type="entry name" value="L-THREONINE 3-DEHYDROGENASE"/>
    <property type="match status" value="1"/>
</dbReference>
<gene>
    <name evidence="6" type="ORF">GBAR_LOCUS6797</name>
</gene>
<dbReference type="AlphaFoldDB" id="A0AA35RG14"/>
<dbReference type="PANTHER" id="PTHR43401">
    <property type="entry name" value="L-THREONINE 3-DEHYDROGENASE"/>
    <property type="match status" value="1"/>
</dbReference>
<dbReference type="InterPro" id="IPR020843">
    <property type="entry name" value="ER"/>
</dbReference>
<accession>A0AA35RG14</accession>
<dbReference type="Pfam" id="PF08240">
    <property type="entry name" value="ADH_N"/>
    <property type="match status" value="1"/>
</dbReference>
<dbReference type="InterPro" id="IPR002328">
    <property type="entry name" value="ADH_Zn_CS"/>
</dbReference>
<dbReference type="GO" id="GO:0008270">
    <property type="term" value="F:zinc ion binding"/>
    <property type="evidence" value="ECO:0007669"/>
    <property type="project" value="InterPro"/>
</dbReference>
<comment type="caution">
    <text evidence="6">The sequence shown here is derived from an EMBL/GenBank/DDBJ whole genome shotgun (WGS) entry which is preliminary data.</text>
</comment>
<reference evidence="6" key="1">
    <citation type="submission" date="2023-03" db="EMBL/GenBank/DDBJ databases">
        <authorList>
            <person name="Steffen K."/>
            <person name="Cardenas P."/>
        </authorList>
    </citation>
    <scope>NUCLEOTIDE SEQUENCE</scope>
</reference>
<keyword evidence="7" id="KW-1185">Reference proteome</keyword>
<dbReference type="InterPro" id="IPR013154">
    <property type="entry name" value="ADH-like_N"/>
</dbReference>
<dbReference type="EMBL" id="CASHTH010001025">
    <property type="protein sequence ID" value="CAI8010312.1"/>
    <property type="molecule type" value="Genomic_DNA"/>
</dbReference>
<dbReference type="Gene3D" id="3.90.180.10">
    <property type="entry name" value="Medium-chain alcohol dehydrogenases, catalytic domain"/>
    <property type="match status" value="1"/>
</dbReference>
<evidence type="ECO:0000259" key="5">
    <source>
        <dbReference type="SMART" id="SM00829"/>
    </source>
</evidence>
<dbReference type="Proteomes" id="UP001174909">
    <property type="component" value="Unassembled WGS sequence"/>
</dbReference>
<evidence type="ECO:0000256" key="3">
    <source>
        <dbReference type="ARBA" id="ARBA00023002"/>
    </source>
</evidence>
<evidence type="ECO:0000256" key="4">
    <source>
        <dbReference type="RuleBase" id="RU361277"/>
    </source>
</evidence>
<feature type="domain" description="Enoyl reductase (ER)" evidence="5">
    <location>
        <begin position="8"/>
        <end position="335"/>
    </location>
</feature>
<dbReference type="SUPFAM" id="SSF51735">
    <property type="entry name" value="NAD(P)-binding Rossmann-fold domains"/>
    <property type="match status" value="1"/>
</dbReference>